<feature type="domain" description="GTD-binding" evidence="6">
    <location>
        <begin position="4"/>
        <end position="102"/>
    </location>
</feature>
<evidence type="ECO:0000256" key="5">
    <source>
        <dbReference type="SAM" id="Phobius"/>
    </source>
</evidence>
<evidence type="ECO:0000313" key="8">
    <source>
        <dbReference type="RefSeq" id="XP_035541547.1"/>
    </source>
</evidence>
<dbReference type="Proteomes" id="UP000235220">
    <property type="component" value="Chromosome 15"/>
</dbReference>
<name>A0A6P9EFE4_JUGRE</name>
<dbReference type="PANTHER" id="PTHR31422:SF1">
    <property type="entry name" value="GTD-BINDING DOMAIN-CONTAINING PROTEIN"/>
    <property type="match status" value="1"/>
</dbReference>
<dbReference type="Pfam" id="PF04576">
    <property type="entry name" value="Zein-binding"/>
    <property type="match status" value="1"/>
</dbReference>
<dbReference type="GO" id="GO:0016020">
    <property type="term" value="C:membrane"/>
    <property type="evidence" value="ECO:0007669"/>
    <property type="project" value="UniProtKB-SubCell"/>
</dbReference>
<evidence type="ECO:0000256" key="3">
    <source>
        <dbReference type="ARBA" id="ARBA00022989"/>
    </source>
</evidence>
<keyword evidence="3 5" id="KW-1133">Transmembrane helix</keyword>
<comment type="subcellular location">
    <subcellularLocation>
        <location evidence="1">Membrane</location>
    </subcellularLocation>
</comment>
<evidence type="ECO:0000259" key="6">
    <source>
        <dbReference type="PROSITE" id="PS51775"/>
    </source>
</evidence>
<gene>
    <name evidence="8" type="primary">LOC108993205</name>
</gene>
<dbReference type="OrthoDB" id="1105498at2759"/>
<dbReference type="RefSeq" id="XP_035541547.1">
    <property type="nucleotide sequence ID" value="XM_035685654.1"/>
</dbReference>
<evidence type="ECO:0000256" key="2">
    <source>
        <dbReference type="ARBA" id="ARBA00022692"/>
    </source>
</evidence>
<sequence>MSETDITAIKDTLQAQQQLLQKLYIDLDEEREASSTAASEALSMILRLQGEKAAVQMEASQYKRLAEERMSYVENTLSVFEDVINQKEMEIASLEFQVQAHRWKLLSMGCGESGAYESRFPEHPFLQRNDLCKLEIGANTIVRRLNSLPSIQLKDSYQKQSNLEREISGIPLSDLIPKIVKLKADQEFNVQNLDLEKKAGNYASGTFDSYWEQIRKLDERVKEVSDCKGSGRDNSASLKSEFIPCSLLPQLSIDKLCDQTSVESITNLDQVKLHEHRQEREALVNYPCSSSVQDILEVPQNNEKRKVHDYQEERSKLILEGENRLGKPDLVSEDPCALNIKDEIEWTEKMLHCENHDNKLIKARNRASDDCNVSCFPPRMGVSESQANFQQLCQRIERLEGDRHYFRNEISEAGEEEEGLKLLKEIHEQLNMIQTEVRSWRTKKSPPQDEQPLLSLTEVWLSFLFLFSFLLFILLIYCVCYSHLGYPRTYARAYKSLIT</sequence>
<dbReference type="InParanoid" id="A0A6P9EFE4"/>
<dbReference type="InterPro" id="IPR007656">
    <property type="entry name" value="GTD-bd"/>
</dbReference>
<accession>A0A6P9EFE4</accession>
<dbReference type="GO" id="GO:0080115">
    <property type="term" value="F:myosin XI tail binding"/>
    <property type="evidence" value="ECO:0007669"/>
    <property type="project" value="UniProtKB-ARBA"/>
</dbReference>
<evidence type="ECO:0000313" key="7">
    <source>
        <dbReference type="Proteomes" id="UP000235220"/>
    </source>
</evidence>
<keyword evidence="7" id="KW-1185">Reference proteome</keyword>
<protein>
    <submittedName>
        <fullName evidence="8">Uncharacterized protein LOC108993205 isoform X1</fullName>
    </submittedName>
</protein>
<evidence type="ECO:0000256" key="4">
    <source>
        <dbReference type="ARBA" id="ARBA00023136"/>
    </source>
</evidence>
<evidence type="ECO:0000256" key="1">
    <source>
        <dbReference type="ARBA" id="ARBA00004370"/>
    </source>
</evidence>
<dbReference type="GeneID" id="108993205"/>
<proteinExistence type="predicted"/>
<dbReference type="AlphaFoldDB" id="A0A6P9EFE4"/>
<feature type="transmembrane region" description="Helical" evidence="5">
    <location>
        <begin position="459"/>
        <end position="480"/>
    </location>
</feature>
<organism evidence="7 8">
    <name type="scientific">Juglans regia</name>
    <name type="common">English walnut</name>
    <dbReference type="NCBI Taxonomy" id="51240"/>
    <lineage>
        <taxon>Eukaryota</taxon>
        <taxon>Viridiplantae</taxon>
        <taxon>Streptophyta</taxon>
        <taxon>Embryophyta</taxon>
        <taxon>Tracheophyta</taxon>
        <taxon>Spermatophyta</taxon>
        <taxon>Magnoliopsida</taxon>
        <taxon>eudicotyledons</taxon>
        <taxon>Gunneridae</taxon>
        <taxon>Pentapetalae</taxon>
        <taxon>rosids</taxon>
        <taxon>fabids</taxon>
        <taxon>Fagales</taxon>
        <taxon>Juglandaceae</taxon>
        <taxon>Juglans</taxon>
    </lineage>
</organism>
<dbReference type="FunCoup" id="A0A6P9EFE4">
    <property type="interactions" value="132"/>
</dbReference>
<reference evidence="8" key="1">
    <citation type="submission" date="2025-08" db="UniProtKB">
        <authorList>
            <consortium name="RefSeq"/>
        </authorList>
    </citation>
    <scope>IDENTIFICATION</scope>
    <source>
        <tissue evidence="8">Leaves</tissue>
    </source>
</reference>
<dbReference type="PANTHER" id="PTHR31422">
    <property type="entry name" value="BNAANNG28530D PROTEIN"/>
    <property type="match status" value="1"/>
</dbReference>
<keyword evidence="2 5" id="KW-0812">Transmembrane</keyword>
<dbReference type="PROSITE" id="PS51775">
    <property type="entry name" value="GTD_BINDING"/>
    <property type="match status" value="1"/>
</dbReference>
<keyword evidence="4 5" id="KW-0472">Membrane</keyword>